<proteinExistence type="predicted"/>
<dbReference type="Proteomes" id="UP001364764">
    <property type="component" value="Chromosome"/>
</dbReference>
<evidence type="ECO:0000313" key="3">
    <source>
        <dbReference type="EMBL" id="OMF13305.1"/>
    </source>
</evidence>
<reference evidence="5" key="2">
    <citation type="submission" date="2016-01" db="EMBL/GenBank/DDBJ databases">
        <title>Draft Genome Sequence of Paenibacillus amylolyticus Heshi-A3 that Was Isolated from Fermented Rice Bran with Aging Salted Mackerel, Which Was Named Heshiko as Traditional Fermented Seafood in Japan.</title>
        <authorList>
            <person name="Akuzawa S."/>
            <person name="Nakagawa J."/>
            <person name="Kanekatsu T."/>
            <person name="Kubota E."/>
            <person name="Ohtake R."/>
            <person name="Suzuki T."/>
            <person name="Kanesaki Y."/>
        </authorList>
    </citation>
    <scope>NUCLEOTIDE SEQUENCE [LARGE SCALE GENOMIC DNA]</scope>
    <source>
        <strain evidence="5">Heshi-A3</strain>
    </source>
</reference>
<reference evidence="3 6" key="3">
    <citation type="submission" date="2016-11" db="EMBL/GenBank/DDBJ databases">
        <title>Paenibacillus species isolates.</title>
        <authorList>
            <person name="Beno S.M."/>
        </authorList>
    </citation>
    <scope>NUCLEOTIDE SEQUENCE [LARGE SCALE GENOMIC DNA]</scope>
    <source>
        <strain evidence="3 6">FSL H8-0246</strain>
    </source>
</reference>
<dbReference type="RefSeq" id="WP_036674796.1">
    <property type="nucleotide sequence ID" value="NZ_BCNV01000001.1"/>
</dbReference>
<evidence type="ECO:0000256" key="1">
    <source>
        <dbReference type="SAM" id="Phobius"/>
    </source>
</evidence>
<keyword evidence="1" id="KW-0472">Membrane</keyword>
<reference evidence="4 7" key="4">
    <citation type="submission" date="2024-02" db="EMBL/GenBank/DDBJ databases">
        <title>Complete sequences of two Paenibacillus sp. strains and one Lysinibacillus strain isolated from the environment on STAA medium highlight biotechnological potential.</title>
        <authorList>
            <person name="Attere S.A."/>
            <person name="Piche L.C."/>
            <person name="Intertaglia L."/>
            <person name="Lami R."/>
            <person name="Charette S.J."/>
            <person name="Vincent A.T."/>
        </authorList>
    </citation>
    <scope>NUCLEOTIDE SEQUENCE [LARGE SCALE GENOMIC DNA]</scope>
    <source>
        <strain evidence="4 7">Y5S-7</strain>
    </source>
</reference>
<dbReference type="OrthoDB" id="2943863at2"/>
<dbReference type="EMBL" id="CP145892">
    <property type="protein sequence ID" value="WWP19032.1"/>
    <property type="molecule type" value="Genomic_DNA"/>
</dbReference>
<dbReference type="GeneID" id="32218701"/>
<organism evidence="2 5">
    <name type="scientific">Paenibacillus amylolyticus</name>
    <dbReference type="NCBI Taxonomy" id="1451"/>
    <lineage>
        <taxon>Bacteria</taxon>
        <taxon>Bacillati</taxon>
        <taxon>Bacillota</taxon>
        <taxon>Bacilli</taxon>
        <taxon>Bacillales</taxon>
        <taxon>Paenibacillaceae</taxon>
        <taxon>Paenibacillus</taxon>
    </lineage>
</organism>
<evidence type="ECO:0000313" key="4">
    <source>
        <dbReference type="EMBL" id="WWP19032.1"/>
    </source>
</evidence>
<evidence type="ECO:0000313" key="7">
    <source>
        <dbReference type="Proteomes" id="UP001364764"/>
    </source>
</evidence>
<dbReference type="Proteomes" id="UP000187134">
    <property type="component" value="Unassembled WGS sequence"/>
</dbReference>
<dbReference type="GeneID" id="93478082"/>
<dbReference type="AlphaFoldDB" id="A0A100VNH7"/>
<feature type="transmembrane region" description="Helical" evidence="1">
    <location>
        <begin position="95"/>
        <end position="113"/>
    </location>
</feature>
<evidence type="ECO:0000313" key="2">
    <source>
        <dbReference type="EMBL" id="GAS83112.1"/>
    </source>
</evidence>
<reference evidence="2 5" key="1">
    <citation type="journal article" date="2016" name="Genome Announc.">
        <title>Draft Genome Sequence of Paenibacillus amylolyticus Heshi-A3, Isolated from Fermented Rice Bran in a Japanese Fermented Seafood Dish.</title>
        <authorList>
            <person name="Akuzawa S."/>
            <person name="Nagaoka J."/>
            <person name="Kanekatsu M."/>
            <person name="Kubota E."/>
            <person name="Ohtake R."/>
            <person name="Suzuki T."/>
            <person name="Kanesaki Y."/>
        </authorList>
    </citation>
    <scope>NUCLEOTIDE SEQUENCE [LARGE SCALE GENOMIC DNA]</scope>
    <source>
        <strain evidence="2 5">Heshi-A3</strain>
    </source>
</reference>
<evidence type="ECO:0008006" key="8">
    <source>
        <dbReference type="Google" id="ProtNLM"/>
    </source>
</evidence>
<gene>
    <name evidence="3" type="ORF">BK131_15430</name>
    <name evidence="2" type="ORF">PAHA3_3190</name>
    <name evidence="4" type="ORF">V6668_21415</name>
</gene>
<protein>
    <recommendedName>
        <fullName evidence="8">Phosphatidylinositol kinase</fullName>
    </recommendedName>
</protein>
<name>A0A100VNH7_PAEAM</name>
<dbReference type="EMBL" id="MRTJ01000005">
    <property type="protein sequence ID" value="OMF13305.1"/>
    <property type="molecule type" value="Genomic_DNA"/>
</dbReference>
<accession>A0A100VNH7</accession>
<keyword evidence="1" id="KW-1133">Transmembrane helix</keyword>
<evidence type="ECO:0000313" key="5">
    <source>
        <dbReference type="Proteomes" id="UP000069697"/>
    </source>
</evidence>
<keyword evidence="1" id="KW-0812">Transmembrane</keyword>
<evidence type="ECO:0000313" key="6">
    <source>
        <dbReference type="Proteomes" id="UP000187134"/>
    </source>
</evidence>
<sequence>MEKVEAKKICKEHMHRYVCVQMNDGMHYDGIMENVDDEMIYLAVPVGPEAMVNHANWAPNAMPGANYPIGHTRGFYPGYGYPTPYPYYGYGRRRFNRLVLPLFALTALTLLPYY</sequence>
<dbReference type="EMBL" id="BCNV01000001">
    <property type="protein sequence ID" value="GAS83112.1"/>
    <property type="molecule type" value="Genomic_DNA"/>
</dbReference>
<dbReference type="Proteomes" id="UP000069697">
    <property type="component" value="Unassembled WGS sequence"/>
</dbReference>